<evidence type="ECO:0000259" key="5">
    <source>
        <dbReference type="Pfam" id="PF01494"/>
    </source>
</evidence>
<dbReference type="InterPro" id="IPR002938">
    <property type="entry name" value="FAD-bd"/>
</dbReference>
<proteinExistence type="predicted"/>
<evidence type="ECO:0000256" key="3">
    <source>
        <dbReference type="ARBA" id="ARBA00023002"/>
    </source>
</evidence>
<feature type="chain" id="PRO_5016344911" evidence="4">
    <location>
        <begin position="27"/>
        <end position="418"/>
    </location>
</feature>
<dbReference type="STRING" id="1569628.A0A316UL54"/>
<keyword evidence="7" id="KW-1185">Reference proteome</keyword>
<feature type="signal peptide" evidence="4">
    <location>
        <begin position="1"/>
        <end position="26"/>
    </location>
</feature>
<dbReference type="Gene3D" id="3.50.50.60">
    <property type="entry name" value="FAD/NAD(P)-binding domain"/>
    <property type="match status" value="1"/>
</dbReference>
<evidence type="ECO:0000313" key="7">
    <source>
        <dbReference type="Proteomes" id="UP000245884"/>
    </source>
</evidence>
<evidence type="ECO:0000256" key="2">
    <source>
        <dbReference type="ARBA" id="ARBA00022827"/>
    </source>
</evidence>
<keyword evidence="2" id="KW-0274">FAD</keyword>
<dbReference type="InterPro" id="IPR051704">
    <property type="entry name" value="FAD_aromatic-hydroxylase"/>
</dbReference>
<feature type="domain" description="FAD-binding" evidence="5">
    <location>
        <begin position="6"/>
        <end position="340"/>
    </location>
</feature>
<dbReference type="GO" id="GO:0071949">
    <property type="term" value="F:FAD binding"/>
    <property type="evidence" value="ECO:0007669"/>
    <property type="project" value="InterPro"/>
</dbReference>
<evidence type="ECO:0000313" key="6">
    <source>
        <dbReference type="EMBL" id="PWN24643.1"/>
    </source>
</evidence>
<dbReference type="OrthoDB" id="47494at2759"/>
<dbReference type="PANTHER" id="PTHR46865:SF2">
    <property type="entry name" value="MONOOXYGENASE"/>
    <property type="match status" value="1"/>
</dbReference>
<keyword evidence="3" id="KW-0560">Oxidoreductase</keyword>
<dbReference type="PRINTS" id="PR00420">
    <property type="entry name" value="RNGMNOXGNASE"/>
</dbReference>
<dbReference type="InterPro" id="IPR036188">
    <property type="entry name" value="FAD/NAD-bd_sf"/>
</dbReference>
<dbReference type="PANTHER" id="PTHR46865">
    <property type="entry name" value="OXIDOREDUCTASE-RELATED"/>
    <property type="match status" value="1"/>
</dbReference>
<keyword evidence="4" id="KW-0732">Signal</keyword>
<dbReference type="Proteomes" id="UP000245884">
    <property type="component" value="Unassembled WGS sequence"/>
</dbReference>
<dbReference type="RefSeq" id="XP_025359255.1">
    <property type="nucleotide sequence ID" value="XM_025503159.1"/>
</dbReference>
<gene>
    <name evidence="6" type="ORF">BDZ90DRAFT_102445</name>
</gene>
<name>A0A316UL54_9BASI</name>
<dbReference type="SUPFAM" id="SSF51905">
    <property type="entry name" value="FAD/NAD(P)-binding domain"/>
    <property type="match status" value="1"/>
</dbReference>
<dbReference type="AlphaFoldDB" id="A0A316UL54"/>
<accession>A0A316UL54</accession>
<dbReference type="GO" id="GO:0016491">
    <property type="term" value="F:oxidoreductase activity"/>
    <property type="evidence" value="ECO:0007669"/>
    <property type="project" value="UniProtKB-KW"/>
</dbReference>
<evidence type="ECO:0000256" key="1">
    <source>
        <dbReference type="ARBA" id="ARBA00022630"/>
    </source>
</evidence>
<reference evidence="6 7" key="1">
    <citation type="journal article" date="2018" name="Mol. Biol. Evol.">
        <title>Broad Genomic Sampling Reveals a Smut Pathogenic Ancestry of the Fungal Clade Ustilaginomycotina.</title>
        <authorList>
            <person name="Kijpornyongpan T."/>
            <person name="Mondo S.J."/>
            <person name="Barry K."/>
            <person name="Sandor L."/>
            <person name="Lee J."/>
            <person name="Lipzen A."/>
            <person name="Pangilinan J."/>
            <person name="LaButti K."/>
            <person name="Hainaut M."/>
            <person name="Henrissat B."/>
            <person name="Grigoriev I.V."/>
            <person name="Spatafora J.W."/>
            <person name="Aime M.C."/>
        </authorList>
    </citation>
    <scope>NUCLEOTIDE SEQUENCE [LARGE SCALE GENOMIC DNA]</scope>
    <source>
        <strain evidence="6 7">MCA 5214</strain>
    </source>
</reference>
<sequence length="418" mass="46428">MSTPLPALIIGAGIAGLPLALQLAKAGKPSIVIERCPGLETKGQNIDLRGPGQEVVARLGLEAAIRAKTTTEKGMSVEDENRKSWAFFGVSEQKEGKKNTSPTSDIEILRGDLADVFYQECLAKYPNLISFRFGAKIASIEENDDSVTLTLKSGEVLHGSILVGADGQGSQVRQMCLASSSNINVRHFHLYMSYYTIPREEHDTDIWRIYITTKRRSLFIRPDGSGKTVRVSLCVMTQDPEAVKAFEEQRDPKVYKEKLKEIFTGAGWEAPRLLKAMDETSDFYLHPTVQIRMDKWHKGRVVLLGDAAWAPSPLGGMGTTLAVSGAYLLAWHLNRKDVGDDPTKAFTRWEEEYRGYVEKAQDIPSFAPGLFYPRNVLEVKALRWFAYMIGVVSKLPFLGSFFGGGEDPFKLPADEEMA</sequence>
<evidence type="ECO:0000256" key="4">
    <source>
        <dbReference type="SAM" id="SignalP"/>
    </source>
</evidence>
<keyword evidence="1" id="KW-0285">Flavoprotein</keyword>
<dbReference type="Pfam" id="PF01494">
    <property type="entry name" value="FAD_binding_3"/>
    <property type="match status" value="1"/>
</dbReference>
<dbReference type="GeneID" id="37024982"/>
<dbReference type="Gene3D" id="3.30.9.10">
    <property type="entry name" value="D-Amino Acid Oxidase, subunit A, domain 2"/>
    <property type="match status" value="1"/>
</dbReference>
<protein>
    <submittedName>
        <fullName evidence="6">FAD/NAD(P)-binding domain-containing protein</fullName>
    </submittedName>
</protein>
<organism evidence="6 7">
    <name type="scientific">Jaminaea rosea</name>
    <dbReference type="NCBI Taxonomy" id="1569628"/>
    <lineage>
        <taxon>Eukaryota</taxon>
        <taxon>Fungi</taxon>
        <taxon>Dikarya</taxon>
        <taxon>Basidiomycota</taxon>
        <taxon>Ustilaginomycotina</taxon>
        <taxon>Exobasidiomycetes</taxon>
        <taxon>Microstromatales</taxon>
        <taxon>Microstromatales incertae sedis</taxon>
        <taxon>Jaminaea</taxon>
    </lineage>
</organism>
<dbReference type="EMBL" id="KZ819680">
    <property type="protein sequence ID" value="PWN24643.1"/>
    <property type="molecule type" value="Genomic_DNA"/>
</dbReference>